<protein>
    <recommendedName>
        <fullName evidence="3">Nucleotidyltransferase</fullName>
    </recommendedName>
</protein>
<dbReference type="RefSeq" id="WP_209138629.1">
    <property type="nucleotide sequence ID" value="NZ_JAGHKO010000001.1"/>
</dbReference>
<name>A0ABS3YRW8_9BACT</name>
<comment type="caution">
    <text evidence="1">The sequence shown here is derived from an EMBL/GenBank/DDBJ whole genome shotgun (WGS) entry which is preliminary data.</text>
</comment>
<evidence type="ECO:0000313" key="2">
    <source>
        <dbReference type="Proteomes" id="UP000677244"/>
    </source>
</evidence>
<evidence type="ECO:0008006" key="3">
    <source>
        <dbReference type="Google" id="ProtNLM"/>
    </source>
</evidence>
<gene>
    <name evidence="1" type="ORF">J7I42_09975</name>
</gene>
<organism evidence="1 2">
    <name type="scientific">Niastella soli</name>
    <dbReference type="NCBI Taxonomy" id="2821487"/>
    <lineage>
        <taxon>Bacteria</taxon>
        <taxon>Pseudomonadati</taxon>
        <taxon>Bacteroidota</taxon>
        <taxon>Chitinophagia</taxon>
        <taxon>Chitinophagales</taxon>
        <taxon>Chitinophagaceae</taxon>
        <taxon>Niastella</taxon>
    </lineage>
</organism>
<keyword evidence="2" id="KW-1185">Reference proteome</keyword>
<dbReference type="EMBL" id="JAGHKO010000001">
    <property type="protein sequence ID" value="MBO9200589.1"/>
    <property type="molecule type" value="Genomic_DNA"/>
</dbReference>
<evidence type="ECO:0000313" key="1">
    <source>
        <dbReference type="EMBL" id="MBO9200589.1"/>
    </source>
</evidence>
<proteinExistence type="predicted"/>
<dbReference type="Proteomes" id="UP000677244">
    <property type="component" value="Unassembled WGS sequence"/>
</dbReference>
<accession>A0ABS3YRW8</accession>
<sequence>MARTITDIHADITSTLVTEMAAINITINPATWSKANLLRLITYIVAVCQWTVEQLQDAHKAEVNELIAAKKPHSLRWYAEKAKAFQFGDNLVPEQDYYDNTGVPEDEIENAKVVKFAAVVRQKRANGRIYLRIKAARTNGTDLAPLATDQLEALREYFNRIADAGVDIEVDSGEADRLQLKLRIYYNPLIIGANGSRLDGTDSTPVPNAIKSYLQNLPFNGLFVLAQLVDALQAVEGVEIPHVLSCQTSYAQFPPTSVDVEYVPDSGYLRIDDVDLNNIEYIAHSQIK</sequence>
<reference evidence="1 2" key="1">
    <citation type="submission" date="2021-03" db="EMBL/GenBank/DDBJ databases">
        <title>Assistant Professor.</title>
        <authorList>
            <person name="Huq M.A."/>
        </authorList>
    </citation>
    <scope>NUCLEOTIDE SEQUENCE [LARGE SCALE GENOMIC DNA]</scope>
    <source>
        <strain evidence="1 2">MAH-29</strain>
    </source>
</reference>